<accession>A0A846MU80</accession>
<dbReference type="InterPro" id="IPR048502">
    <property type="entry name" value="NamZ_N"/>
</dbReference>
<dbReference type="Gene3D" id="3.40.50.12170">
    <property type="entry name" value="Uncharacterised protein PF07075, DUF1343"/>
    <property type="match status" value="1"/>
</dbReference>
<evidence type="ECO:0000313" key="3">
    <source>
        <dbReference type="EMBL" id="NIK74860.1"/>
    </source>
</evidence>
<dbReference type="Pfam" id="PF07075">
    <property type="entry name" value="NamZ_N"/>
    <property type="match status" value="1"/>
</dbReference>
<dbReference type="InterPro" id="IPR008302">
    <property type="entry name" value="NamZ"/>
</dbReference>
<reference evidence="3 4" key="1">
    <citation type="submission" date="2020-03" db="EMBL/GenBank/DDBJ databases">
        <title>Genomic Encyclopedia of Type Strains, Phase IV (KMG-IV): sequencing the most valuable type-strain genomes for metagenomic binning, comparative biology and taxonomic classification.</title>
        <authorList>
            <person name="Goeker M."/>
        </authorList>
    </citation>
    <scope>NUCLEOTIDE SEQUENCE [LARGE SCALE GENOMIC DNA]</scope>
    <source>
        <strain evidence="3 4">DSM 5718</strain>
    </source>
</reference>
<dbReference type="PANTHER" id="PTHR42915:SF1">
    <property type="entry name" value="PEPTIDOGLYCAN BETA-N-ACETYLMURAMIDASE NAMZ"/>
    <property type="match status" value="1"/>
</dbReference>
<dbReference type="InterPro" id="IPR048503">
    <property type="entry name" value="NamZ_C"/>
</dbReference>
<dbReference type="GO" id="GO:0033922">
    <property type="term" value="F:peptidoglycan beta-N-acetylmuramidase activity"/>
    <property type="evidence" value="ECO:0007669"/>
    <property type="project" value="InterPro"/>
</dbReference>
<protein>
    <submittedName>
        <fullName evidence="3">Uncharacterized protein YbbC (DUF1343 family)</fullName>
    </submittedName>
</protein>
<evidence type="ECO:0000313" key="4">
    <source>
        <dbReference type="Proteomes" id="UP000537126"/>
    </source>
</evidence>
<dbReference type="EMBL" id="JAASRN010000008">
    <property type="protein sequence ID" value="NIK74860.1"/>
    <property type="molecule type" value="Genomic_DNA"/>
</dbReference>
<keyword evidence="4" id="KW-1185">Reference proteome</keyword>
<evidence type="ECO:0000259" key="2">
    <source>
        <dbReference type="Pfam" id="PF20732"/>
    </source>
</evidence>
<organism evidence="3 4">
    <name type="scientific">Thermonema lapsum</name>
    <dbReference type="NCBI Taxonomy" id="28195"/>
    <lineage>
        <taxon>Bacteria</taxon>
        <taxon>Pseudomonadati</taxon>
        <taxon>Bacteroidota</taxon>
        <taxon>Cytophagia</taxon>
        <taxon>Cytophagales</taxon>
        <taxon>Thermonemataceae</taxon>
        <taxon>Thermonema</taxon>
    </lineage>
</organism>
<dbReference type="AlphaFoldDB" id="A0A846MU80"/>
<sequence>MLPKIHIFPLSFKYLLVVSVCLTFCQGHSQRLDKGRNRSIEHSLQLGAERMNVYLPLLEGKRVGLVVNHTSRIGKTHLVDTLISRGVRIEKIFAPEHGFRGTADAGEHVQNERDKQTLIPIVSLYGKSKKPQATQLKDIDVLVFDMQDVGARFYTYISTMHYVMEACAENGKSIIVLDRPNPNGDYIDGPILDPGFRSFVGMHPIPVVHGLTVGELAKMIVGEKWINRADSCKLTVVEMENYKHSMRYEPPVRPSPNLPNYHAIRWYPTLCLFEGTVMSVGRGTDFPFQVVGYPHPAMGEFTFTPQPNEGAKHPLYEGKICYGVDLRQQPPPAGLAIEYVIDFYKRFPEKERFFNEYFDTLCGTDQLRKQIQAGMSAEAIRETWQKDLEKYKRLRAKYMLYE</sequence>
<gene>
    <name evidence="3" type="ORF">FHS56_002393</name>
</gene>
<feature type="domain" description="Peptidoglycan beta-N-acetylmuramidase NamZ C-terminal" evidence="2">
    <location>
        <begin position="266"/>
        <end position="401"/>
    </location>
</feature>
<dbReference type="PANTHER" id="PTHR42915">
    <property type="entry name" value="HYPOTHETICAL 460 KDA PROTEIN IN FEUA-SIGW INTERGENIC REGION [PRECURSOR]"/>
    <property type="match status" value="1"/>
</dbReference>
<dbReference type="Gene3D" id="3.90.1150.140">
    <property type="match status" value="1"/>
</dbReference>
<feature type="domain" description="Peptidoglycan beta-N-acetylmuramidase NamZ N-terminal" evidence="1">
    <location>
        <begin position="63"/>
        <end position="261"/>
    </location>
</feature>
<evidence type="ECO:0000259" key="1">
    <source>
        <dbReference type="Pfam" id="PF07075"/>
    </source>
</evidence>
<proteinExistence type="predicted"/>
<dbReference type="Pfam" id="PF20732">
    <property type="entry name" value="NamZ_C"/>
    <property type="match status" value="1"/>
</dbReference>
<dbReference type="PIRSF" id="PIRSF016719">
    <property type="entry name" value="UCP016719"/>
    <property type="match status" value="1"/>
</dbReference>
<name>A0A846MU80_9BACT</name>
<dbReference type="Proteomes" id="UP000537126">
    <property type="component" value="Unassembled WGS sequence"/>
</dbReference>
<dbReference type="RefSeq" id="WP_166921042.1">
    <property type="nucleotide sequence ID" value="NZ_JAASRN010000008.1"/>
</dbReference>
<comment type="caution">
    <text evidence="3">The sequence shown here is derived from an EMBL/GenBank/DDBJ whole genome shotgun (WGS) entry which is preliminary data.</text>
</comment>